<dbReference type="InterPro" id="IPR024395">
    <property type="entry name" value="CLASP_N_dom"/>
</dbReference>
<dbReference type="Gene3D" id="1.25.10.10">
    <property type="entry name" value="Leucine-rich Repeat Variant"/>
    <property type="match status" value="1"/>
</dbReference>
<reference evidence="3" key="1">
    <citation type="submission" date="2024-02" db="EMBL/GenBank/DDBJ databases">
        <authorList>
            <consortium name="ELIXIR-Norway"/>
            <consortium name="Elixir Norway"/>
        </authorList>
    </citation>
    <scope>NUCLEOTIDE SEQUENCE</scope>
</reference>
<evidence type="ECO:0000313" key="3">
    <source>
        <dbReference type="EMBL" id="CAK9204620.1"/>
    </source>
</evidence>
<name>A0ABP0TTI5_9BRYO</name>
<evidence type="ECO:0000259" key="2">
    <source>
        <dbReference type="SMART" id="SM01349"/>
    </source>
</evidence>
<keyword evidence="4" id="KW-1185">Reference proteome</keyword>
<evidence type="ECO:0000256" key="1">
    <source>
        <dbReference type="SAM" id="MobiDB-lite"/>
    </source>
</evidence>
<protein>
    <recommendedName>
        <fullName evidence="2">TOG domain-containing protein</fullName>
    </recommendedName>
</protein>
<feature type="domain" description="TOG" evidence="2">
    <location>
        <begin position="95"/>
        <end position="316"/>
    </location>
</feature>
<dbReference type="PANTHER" id="PTHR21567">
    <property type="entry name" value="CLASP"/>
    <property type="match status" value="1"/>
</dbReference>
<dbReference type="SUPFAM" id="SSF48371">
    <property type="entry name" value="ARM repeat"/>
    <property type="match status" value="1"/>
</dbReference>
<dbReference type="EMBL" id="OZ019906">
    <property type="protein sequence ID" value="CAK9204620.1"/>
    <property type="molecule type" value="Genomic_DNA"/>
</dbReference>
<evidence type="ECO:0000313" key="4">
    <source>
        <dbReference type="Proteomes" id="UP001497512"/>
    </source>
</evidence>
<sequence>MSHTALRNVNALGLTERRSNNNSGKKRAMKVVLLSGPNDENLDFNRSTKNGDFQRPLVPNPPSLESNGEIEEAPPIEPATGCAEVEYVVSEDLKDLADADMQMTTLLERLDSKEWLVVCAALTHTRQLSIFHADLLLPFLDAVVALVIKSVKNPRSALCKTALMTSTDMFKAYQDQLLDLLDPLLLQLLLKASQDKRFVCEEAERTLTGMTTSISPQPMLQKLQPYVSHRNPRVRAKAAMCMHNSVSRLGVDGIKQYGMEPLIQLAAAQLNDRLPEAREAARKLVLDLHTAYHKCHPDAEFMIDFSSDDLDFKQPDPWEMFCLSKLSPTTAQAVLRVTCIAT</sequence>
<dbReference type="InterPro" id="IPR034085">
    <property type="entry name" value="TOG"/>
</dbReference>
<dbReference type="SMART" id="SM01349">
    <property type="entry name" value="TOG"/>
    <property type="match status" value="1"/>
</dbReference>
<dbReference type="InterPro" id="IPR011989">
    <property type="entry name" value="ARM-like"/>
</dbReference>
<accession>A0ABP0TTI5</accession>
<dbReference type="PANTHER" id="PTHR21567:SF62">
    <property type="entry name" value="ARM REPEAT SUPERFAMILY PROTEIN"/>
    <property type="match status" value="1"/>
</dbReference>
<proteinExistence type="predicted"/>
<dbReference type="Proteomes" id="UP001497512">
    <property type="component" value="Chromosome 14"/>
</dbReference>
<organism evidence="3 4">
    <name type="scientific">Sphagnum troendelagicum</name>
    <dbReference type="NCBI Taxonomy" id="128251"/>
    <lineage>
        <taxon>Eukaryota</taxon>
        <taxon>Viridiplantae</taxon>
        <taxon>Streptophyta</taxon>
        <taxon>Embryophyta</taxon>
        <taxon>Bryophyta</taxon>
        <taxon>Sphagnophytina</taxon>
        <taxon>Sphagnopsida</taxon>
        <taxon>Sphagnales</taxon>
        <taxon>Sphagnaceae</taxon>
        <taxon>Sphagnum</taxon>
    </lineage>
</organism>
<dbReference type="InterPro" id="IPR016024">
    <property type="entry name" value="ARM-type_fold"/>
</dbReference>
<gene>
    <name evidence="3" type="ORF">CSSPTR1EN2_LOCUS7477</name>
</gene>
<dbReference type="Pfam" id="PF12348">
    <property type="entry name" value="CLASP_N"/>
    <property type="match status" value="1"/>
</dbReference>
<feature type="region of interest" description="Disordered" evidence="1">
    <location>
        <begin position="1"/>
        <end position="75"/>
    </location>
</feature>